<dbReference type="Gene3D" id="3.40.50.720">
    <property type="entry name" value="NAD(P)-binding Rossmann-like Domain"/>
    <property type="match status" value="1"/>
</dbReference>
<dbReference type="Gene3D" id="3.30.360.10">
    <property type="entry name" value="Dihydrodipicolinate Reductase, domain 2"/>
    <property type="match status" value="1"/>
</dbReference>
<dbReference type="PANTHER" id="PTHR43708">
    <property type="entry name" value="CONSERVED EXPRESSED OXIDOREDUCTASE (EUROFUNG)"/>
    <property type="match status" value="1"/>
</dbReference>
<dbReference type="InterPro" id="IPR036291">
    <property type="entry name" value="NAD(P)-bd_dom_sf"/>
</dbReference>
<gene>
    <name evidence="2" type="ORF">AB8Z38_00215</name>
</gene>
<dbReference type="EMBL" id="CP165734">
    <property type="protein sequence ID" value="XDV58040.1"/>
    <property type="molecule type" value="Genomic_DNA"/>
</dbReference>
<accession>A0AB39XJB3</accession>
<dbReference type="Pfam" id="PF01408">
    <property type="entry name" value="GFO_IDH_MocA"/>
    <property type="match status" value="1"/>
</dbReference>
<protein>
    <submittedName>
        <fullName evidence="2">Gfo/Idh/MocA family protein</fullName>
    </submittedName>
</protein>
<dbReference type="InterPro" id="IPR000683">
    <property type="entry name" value="Gfo/Idh/MocA-like_OxRdtase_N"/>
</dbReference>
<dbReference type="AlphaFoldDB" id="A0AB39XJB3"/>
<dbReference type="PANTHER" id="PTHR43708:SF4">
    <property type="entry name" value="OXIDOREDUCTASE YCEM-RELATED"/>
    <property type="match status" value="1"/>
</dbReference>
<reference evidence="2" key="1">
    <citation type="submission" date="2024-08" db="EMBL/GenBank/DDBJ databases">
        <authorList>
            <person name="Chaddad Z."/>
            <person name="Lamrabet M."/>
            <person name="Bouhnik O."/>
            <person name="Alami S."/>
            <person name="Wipf D."/>
            <person name="Courty P.E."/>
            <person name="Missbah El Idrissi M."/>
        </authorList>
    </citation>
    <scope>NUCLEOTIDE SEQUENCE</scope>
    <source>
        <strain evidence="2">LLZ17</strain>
    </source>
</reference>
<name>A0AB39XJB3_9BRAD</name>
<dbReference type="InterPro" id="IPR051317">
    <property type="entry name" value="Gfo/Idh/MocA_oxidoreduct"/>
</dbReference>
<dbReference type="SUPFAM" id="SSF51735">
    <property type="entry name" value="NAD(P)-binding Rossmann-fold domains"/>
    <property type="match status" value="1"/>
</dbReference>
<proteinExistence type="predicted"/>
<dbReference type="GO" id="GO:0000166">
    <property type="term" value="F:nucleotide binding"/>
    <property type="evidence" value="ECO:0007669"/>
    <property type="project" value="InterPro"/>
</dbReference>
<organism evidence="2">
    <name type="scientific">Bradyrhizobium sp. LLZ17</name>
    <dbReference type="NCBI Taxonomy" id="3239388"/>
    <lineage>
        <taxon>Bacteria</taxon>
        <taxon>Pseudomonadati</taxon>
        <taxon>Pseudomonadota</taxon>
        <taxon>Alphaproteobacteria</taxon>
        <taxon>Hyphomicrobiales</taxon>
        <taxon>Nitrobacteraceae</taxon>
        <taxon>Bradyrhizobium</taxon>
    </lineage>
</organism>
<feature type="domain" description="Gfo/Idh/MocA-like oxidoreductase N-terminal" evidence="1">
    <location>
        <begin position="5"/>
        <end position="123"/>
    </location>
</feature>
<sequence>MACGLKVAFVGAGYMAEEHMRAFASLPDVIIVGVYSRTRERAEKLAAVHGTKVYESVSDLYSKTQADLVVVTVIELSMAEVAAACFEHPWTVLLEKPAGYDLADATRIRDAADRNGRRAFVAFNRRAYSSTRQALELLKGSSSERFIKVIDQQDQQSAILVNKQPELVARNYMFANSIHLIDYFRVLGRGEVASVEPIVPWKPERPGLVLAKINFSSGDVGLYEGIWDGPGPWIVTVNTPEQRIELRPVERVSVQLRGTRAVTAPDIDADDTAYKPGLRYQAVQAIAATRGEPANLATIGDSWHSMKLVADIFGLT</sequence>
<evidence type="ECO:0000313" key="2">
    <source>
        <dbReference type="EMBL" id="XDV58040.1"/>
    </source>
</evidence>
<evidence type="ECO:0000259" key="1">
    <source>
        <dbReference type="Pfam" id="PF01408"/>
    </source>
</evidence>
<dbReference type="RefSeq" id="WP_369722509.1">
    <property type="nucleotide sequence ID" value="NZ_CP165734.1"/>
</dbReference>